<dbReference type="NCBIfam" id="NF010217">
    <property type="entry name" value="PRK13678.1-4"/>
    <property type="match status" value="1"/>
</dbReference>
<dbReference type="PATRIC" id="fig|1194971.3.peg.1056"/>
<dbReference type="PANTHER" id="PTHR40066">
    <property type="entry name" value="UPF0473 PROTEIN CBO2561/CLC_2432"/>
    <property type="match status" value="1"/>
</dbReference>
<proteinExistence type="inferred from homology"/>
<evidence type="ECO:0000313" key="4">
    <source>
        <dbReference type="Proteomes" id="UP000035027"/>
    </source>
</evidence>
<protein>
    <recommendedName>
        <fullName evidence="2">UPF0473 protein LsR_01052</fullName>
    </recommendedName>
</protein>
<dbReference type="InterPro" id="IPR009711">
    <property type="entry name" value="UPF0473"/>
</dbReference>
<organism evidence="3 4">
    <name type="scientific">Ligilactobacillus salivarius str. Ren</name>
    <dbReference type="NCBI Taxonomy" id="1194971"/>
    <lineage>
        <taxon>Bacteria</taxon>
        <taxon>Bacillati</taxon>
        <taxon>Bacillota</taxon>
        <taxon>Bacilli</taxon>
        <taxon>Lactobacillales</taxon>
        <taxon>Lactobacillaceae</taxon>
        <taxon>Ligilactobacillus</taxon>
    </lineage>
</organism>
<accession>A0A0F7PZ03</accession>
<evidence type="ECO:0000256" key="1">
    <source>
        <dbReference type="ARBA" id="ARBA00008439"/>
    </source>
</evidence>
<dbReference type="PANTHER" id="PTHR40066:SF1">
    <property type="entry name" value="UPF0473 PROTEIN CBO2561_CLC_2432"/>
    <property type="match status" value="1"/>
</dbReference>
<reference evidence="3 4" key="1">
    <citation type="submission" date="2015-05" db="EMBL/GenBank/DDBJ databases">
        <title>Complete genome sequence of Lactobacillus salivarius Ren, a probiotic strain with antitumor activity.</title>
        <authorList>
            <person name="Sun E."/>
            <person name="Zhao L."/>
            <person name="Liu S."/>
            <person name="Zhang M."/>
            <person name="Guo H."/>
            <person name="Ren F."/>
        </authorList>
    </citation>
    <scope>NUCLEOTIDE SEQUENCE [LARGE SCALE GENOMIC DNA]</scope>
    <source>
        <strain evidence="3 4">Ren</strain>
    </source>
</reference>
<evidence type="ECO:0000313" key="3">
    <source>
        <dbReference type="EMBL" id="AKI04599.1"/>
    </source>
</evidence>
<gene>
    <name evidence="3" type="ORF">LsR_01052</name>
</gene>
<dbReference type="EMBL" id="CP011403">
    <property type="protein sequence ID" value="AKI04599.1"/>
    <property type="molecule type" value="Genomic_DNA"/>
</dbReference>
<dbReference type="Proteomes" id="UP000035027">
    <property type="component" value="Chromosome"/>
</dbReference>
<evidence type="ECO:0000256" key="2">
    <source>
        <dbReference type="HAMAP-Rule" id="MF_01448"/>
    </source>
</evidence>
<name>A0A0F7PZ03_9LACO</name>
<sequence length="100" mass="11711">MTMAKQNQDENLITLVDEQGNETLYQELFNFHSDDYDKSYILLIPAGSEPEEQVDVLAFAFNPDENDDSQDYELFDIESDEEWEMVEGVLDTFLNDENMR</sequence>
<dbReference type="AlphaFoldDB" id="A0A0F7PZ03"/>
<dbReference type="HAMAP" id="MF_01448">
    <property type="entry name" value="UPF0473"/>
    <property type="match status" value="1"/>
</dbReference>
<comment type="similarity">
    <text evidence="1 2">Belongs to the UPF0473 family.</text>
</comment>
<dbReference type="Pfam" id="PF06949">
    <property type="entry name" value="DUF1292"/>
    <property type="match status" value="1"/>
</dbReference>